<gene>
    <name evidence="1" type="ORF">LCGC14_1904530</name>
</gene>
<accession>A0A0F9FVI1</accession>
<evidence type="ECO:0000313" key="1">
    <source>
        <dbReference type="EMBL" id="KKL90459.1"/>
    </source>
</evidence>
<organism evidence="1">
    <name type="scientific">marine sediment metagenome</name>
    <dbReference type="NCBI Taxonomy" id="412755"/>
    <lineage>
        <taxon>unclassified sequences</taxon>
        <taxon>metagenomes</taxon>
        <taxon>ecological metagenomes</taxon>
    </lineage>
</organism>
<sequence>MSDKRQDESSEGRMRIHLEIDCGVETFDAVMTAIEEFVTANGDIWDWDVKNIEKLDD</sequence>
<name>A0A0F9FVI1_9ZZZZ</name>
<dbReference type="AlphaFoldDB" id="A0A0F9FVI1"/>
<proteinExistence type="predicted"/>
<dbReference type="EMBL" id="LAZR01020002">
    <property type="protein sequence ID" value="KKL90459.1"/>
    <property type="molecule type" value="Genomic_DNA"/>
</dbReference>
<comment type="caution">
    <text evidence="1">The sequence shown here is derived from an EMBL/GenBank/DDBJ whole genome shotgun (WGS) entry which is preliminary data.</text>
</comment>
<reference evidence="1" key="1">
    <citation type="journal article" date="2015" name="Nature">
        <title>Complex archaea that bridge the gap between prokaryotes and eukaryotes.</title>
        <authorList>
            <person name="Spang A."/>
            <person name="Saw J.H."/>
            <person name="Jorgensen S.L."/>
            <person name="Zaremba-Niedzwiedzka K."/>
            <person name="Martijn J."/>
            <person name="Lind A.E."/>
            <person name="van Eijk R."/>
            <person name="Schleper C."/>
            <person name="Guy L."/>
            <person name="Ettema T.J."/>
        </authorList>
    </citation>
    <scope>NUCLEOTIDE SEQUENCE</scope>
</reference>
<protein>
    <submittedName>
        <fullName evidence="1">Uncharacterized protein</fullName>
    </submittedName>
</protein>